<evidence type="ECO:0000256" key="6">
    <source>
        <dbReference type="ARBA" id="ARBA00047942"/>
    </source>
</evidence>
<evidence type="ECO:0000259" key="7">
    <source>
        <dbReference type="Pfam" id="PF01555"/>
    </source>
</evidence>
<keyword evidence="5" id="KW-0949">S-adenosyl-L-methionine</keyword>
<gene>
    <name evidence="8" type="ORF">ABM124_08060</name>
</gene>
<comment type="caution">
    <text evidence="8">The sequence shown here is derived from an EMBL/GenBank/DDBJ whole genome shotgun (WGS) entry which is preliminary data.</text>
</comment>
<protein>
    <recommendedName>
        <fullName evidence="2">site-specific DNA-methyltransferase (adenine-specific)</fullName>
        <ecNumber evidence="2">2.1.1.72</ecNumber>
    </recommendedName>
</protein>
<keyword evidence="9" id="KW-1185">Reference proteome</keyword>
<evidence type="ECO:0000256" key="3">
    <source>
        <dbReference type="ARBA" id="ARBA00022603"/>
    </source>
</evidence>
<comment type="catalytic activity">
    <reaction evidence="6">
        <text>a 2'-deoxyadenosine in DNA + S-adenosyl-L-methionine = an N(6)-methyl-2'-deoxyadenosine in DNA + S-adenosyl-L-homocysteine + H(+)</text>
        <dbReference type="Rhea" id="RHEA:15197"/>
        <dbReference type="Rhea" id="RHEA-COMP:12418"/>
        <dbReference type="Rhea" id="RHEA-COMP:12419"/>
        <dbReference type="ChEBI" id="CHEBI:15378"/>
        <dbReference type="ChEBI" id="CHEBI:57856"/>
        <dbReference type="ChEBI" id="CHEBI:59789"/>
        <dbReference type="ChEBI" id="CHEBI:90615"/>
        <dbReference type="ChEBI" id="CHEBI:90616"/>
        <dbReference type="EC" id="2.1.1.72"/>
    </reaction>
</comment>
<dbReference type="PANTHER" id="PTHR13370:SF24">
    <property type="entry name" value="TYPE III RESTRICTION-MODIFICATION ENZYME STYLTI MOD SUBUNIT"/>
    <property type="match status" value="1"/>
</dbReference>
<dbReference type="InterPro" id="IPR002941">
    <property type="entry name" value="DNA_methylase_N4/N6"/>
</dbReference>
<dbReference type="SUPFAM" id="SSF53335">
    <property type="entry name" value="S-adenosyl-L-methionine-dependent methyltransferases"/>
    <property type="match status" value="1"/>
</dbReference>
<dbReference type="Pfam" id="PF01555">
    <property type="entry name" value="N6_N4_Mtase"/>
    <property type="match status" value="1"/>
</dbReference>
<keyword evidence="4 8" id="KW-0808">Transferase</keyword>
<comment type="similarity">
    <text evidence="1">Belongs to the N(4)/N(6)-methyltransferase family.</text>
</comment>
<accession>A0ABV1JMG5</accession>
<dbReference type="InterPro" id="IPR002052">
    <property type="entry name" value="DNA_methylase_N6_adenine_CS"/>
</dbReference>
<feature type="domain" description="DNA methylase N-4/N-6" evidence="7">
    <location>
        <begin position="91"/>
        <end position="375"/>
    </location>
</feature>
<dbReference type="GO" id="GO:0032259">
    <property type="term" value="P:methylation"/>
    <property type="evidence" value="ECO:0007669"/>
    <property type="project" value="UniProtKB-KW"/>
</dbReference>
<dbReference type="InterPro" id="IPR029063">
    <property type="entry name" value="SAM-dependent_MTases_sf"/>
</dbReference>
<evidence type="ECO:0000256" key="4">
    <source>
        <dbReference type="ARBA" id="ARBA00022679"/>
    </source>
</evidence>
<evidence type="ECO:0000313" key="8">
    <source>
        <dbReference type="EMBL" id="MEQ3511258.1"/>
    </source>
</evidence>
<dbReference type="RefSeq" id="WP_107863646.1">
    <property type="nucleotide sequence ID" value="NZ_CAUJPI010000030.1"/>
</dbReference>
<dbReference type="PROSITE" id="PS00092">
    <property type="entry name" value="N6_MTASE"/>
    <property type="match status" value="1"/>
</dbReference>
<evidence type="ECO:0000256" key="1">
    <source>
        <dbReference type="ARBA" id="ARBA00006594"/>
    </source>
</evidence>
<name>A0ABV1JMG5_NEIPO</name>
<dbReference type="PANTHER" id="PTHR13370">
    <property type="entry name" value="RNA METHYLASE-RELATED"/>
    <property type="match status" value="1"/>
</dbReference>
<keyword evidence="3 8" id="KW-0489">Methyltransferase</keyword>
<reference evidence="8 9" key="1">
    <citation type="submission" date="2024-05" db="EMBL/GenBank/DDBJ databases">
        <authorList>
            <person name="Matzinger S.R."/>
            <person name="Bankers L."/>
            <person name="Rossheim A."/>
            <person name="Hetherington-Rauth M.C."/>
            <person name="Smith A."/>
            <person name="Baird S."/>
            <person name="Polanco D."/>
        </authorList>
    </citation>
    <scope>NUCLEOTIDE SEQUENCE [LARGE SCALE GENOMIC DNA]</scope>
    <source>
        <strain evidence="8 9">2024CJ-00066</strain>
    </source>
</reference>
<dbReference type="Gene3D" id="3.40.50.150">
    <property type="entry name" value="Vaccinia Virus protein VP39"/>
    <property type="match status" value="1"/>
</dbReference>
<dbReference type="GO" id="GO:0008168">
    <property type="term" value="F:methyltransferase activity"/>
    <property type="evidence" value="ECO:0007669"/>
    <property type="project" value="UniProtKB-KW"/>
</dbReference>
<evidence type="ECO:0000256" key="2">
    <source>
        <dbReference type="ARBA" id="ARBA00011900"/>
    </source>
</evidence>
<evidence type="ECO:0000313" key="9">
    <source>
        <dbReference type="Proteomes" id="UP001447151"/>
    </source>
</evidence>
<dbReference type="EC" id="2.1.1.72" evidence="2"/>
<sequence>MATGVIQSTDSEKSISAMLKSKQPYFIPRYENVSLNYISKNLESEILKPIDNTYIVLNNSREETCKILNNDIVFSDNLFAIHSLINYNQKVDLIYLDPPYNTGFDFFSKDNNHAYSDSFDLSEYIEFMRIRLILLREVLSDNGSIYVHIGHQMLPYLKVVMDEIFGISNCRNIITRKKCSSKNYTKNQFPNLNDFILFYSKNNNFIWNPQGTVPSEDWIKKEYPKIDDKGQYKLVPIHAPGIRNGETGKEWKGMLPPKGKHWQYTPEKLDEMDKNGEIYWSKTGNPRRKVYLTPDKKIPLGDYWHDFRDAHHQSIKITGYPTEKNLSMLEMIVRSSSNSDSVVLDPFCGSGTTLIAAKNEQRQFIGIDQSLNAIKHCIQRLEVAQSNIFNQARLLCDKDVYEYFSIDIESILR</sequence>
<dbReference type="PRINTS" id="PR00506">
    <property type="entry name" value="D21N6MTFRASE"/>
</dbReference>
<organism evidence="8 9">
    <name type="scientific">Neisseria polysaccharea</name>
    <dbReference type="NCBI Taxonomy" id="489"/>
    <lineage>
        <taxon>Bacteria</taxon>
        <taxon>Pseudomonadati</taxon>
        <taxon>Pseudomonadota</taxon>
        <taxon>Betaproteobacteria</taxon>
        <taxon>Neisseriales</taxon>
        <taxon>Neisseriaceae</taxon>
        <taxon>Neisseria</taxon>
    </lineage>
</organism>
<dbReference type="EMBL" id="JBECZB010000009">
    <property type="protein sequence ID" value="MEQ3511258.1"/>
    <property type="molecule type" value="Genomic_DNA"/>
</dbReference>
<dbReference type="InterPro" id="IPR002295">
    <property type="entry name" value="N4/N6-MTase_EcoPI_Mod-like"/>
</dbReference>
<proteinExistence type="inferred from homology"/>
<evidence type="ECO:0000256" key="5">
    <source>
        <dbReference type="ARBA" id="ARBA00022691"/>
    </source>
</evidence>
<dbReference type="Proteomes" id="UP001447151">
    <property type="component" value="Unassembled WGS sequence"/>
</dbReference>